<dbReference type="PROSITE" id="PS01053">
    <property type="entry name" value="ARGINASE_1"/>
    <property type="match status" value="1"/>
</dbReference>
<dbReference type="InterPro" id="IPR006035">
    <property type="entry name" value="Ureohydrolase"/>
</dbReference>
<dbReference type="Pfam" id="PF00491">
    <property type="entry name" value="Arginase"/>
    <property type="match status" value="1"/>
</dbReference>
<organism evidence="5 6">
    <name type="scientific">Myxococcus fulvus (strain ATCC BAA-855 / HW-1)</name>
    <dbReference type="NCBI Taxonomy" id="483219"/>
    <lineage>
        <taxon>Bacteria</taxon>
        <taxon>Pseudomonadati</taxon>
        <taxon>Myxococcota</taxon>
        <taxon>Myxococcia</taxon>
        <taxon>Myxococcales</taxon>
        <taxon>Cystobacterineae</taxon>
        <taxon>Myxococcaceae</taxon>
        <taxon>Myxococcus</taxon>
    </lineage>
</organism>
<dbReference type="PANTHER" id="PTHR11358">
    <property type="entry name" value="ARGINASE/AGMATINASE"/>
    <property type="match status" value="1"/>
</dbReference>
<gene>
    <name evidence="5" type="ordered locus">LILAB_28400</name>
</gene>
<evidence type="ECO:0000313" key="5">
    <source>
        <dbReference type="EMBL" id="AEI67565.1"/>
    </source>
</evidence>
<name>F8CIW6_MYXFH</name>
<dbReference type="InterPro" id="IPR020855">
    <property type="entry name" value="Ureohydrolase_Mn_BS"/>
</dbReference>
<dbReference type="PANTHER" id="PTHR11358:SF26">
    <property type="entry name" value="GUANIDINO ACID HYDROLASE, MITOCHONDRIAL"/>
    <property type="match status" value="1"/>
</dbReference>
<evidence type="ECO:0000313" key="6">
    <source>
        <dbReference type="Proteomes" id="UP000000488"/>
    </source>
</evidence>
<keyword evidence="2" id="KW-0479">Metal-binding</keyword>
<reference evidence="5 6" key="1">
    <citation type="journal article" date="2011" name="J. Bacteriol.">
        <title>Genome sequence of the halotolerant marine bacterium Myxococcus fulvus HW-1.</title>
        <authorList>
            <person name="Li Z.F."/>
            <person name="Li X."/>
            <person name="Liu H."/>
            <person name="Liu X."/>
            <person name="Han K."/>
            <person name="Wu Z.H."/>
            <person name="Hu W."/>
            <person name="Li F.F."/>
            <person name="Li Y.Z."/>
        </authorList>
    </citation>
    <scope>NUCLEOTIDE SEQUENCE [LARGE SCALE GENOMIC DNA]</scope>
    <source>
        <strain evidence="6">ATCC BAA-855 / HW-1</strain>
    </source>
</reference>
<evidence type="ECO:0000256" key="4">
    <source>
        <dbReference type="RuleBase" id="RU003684"/>
    </source>
</evidence>
<dbReference type="GO" id="GO:0008783">
    <property type="term" value="F:agmatinase activity"/>
    <property type="evidence" value="ECO:0007669"/>
    <property type="project" value="TreeGrafter"/>
</dbReference>
<comment type="similarity">
    <text evidence="1">Belongs to the arginase family. Agmatinase subfamily.</text>
</comment>
<protein>
    <submittedName>
        <fullName evidence="5">Agmatinase</fullName>
    </submittedName>
</protein>
<dbReference type="InterPro" id="IPR023696">
    <property type="entry name" value="Ureohydrolase_dom_sf"/>
</dbReference>
<dbReference type="PROSITE" id="PS51409">
    <property type="entry name" value="ARGINASE_2"/>
    <property type="match status" value="1"/>
</dbReference>
<dbReference type="GO" id="GO:0033389">
    <property type="term" value="P:putrescine biosynthetic process from arginine, via agmatine"/>
    <property type="evidence" value="ECO:0007669"/>
    <property type="project" value="TreeGrafter"/>
</dbReference>
<keyword evidence="3 4" id="KW-0378">Hydrolase</keyword>
<accession>F8CIW6</accession>
<sequence>MMEWRNEATTSSGEAAPQALFGWPGAVAGAPRARIEVLGVPSDCGKALFGWPGAVAGAPRARIEVLGVPSDCGNGASSGARFGPEAIRRASQGLRPEVTGVDRGDVEGVHGHDWADVLDRTEQEIGRIVEAGAVPIVLGGDHSISYAAVAALRCHPTLNIVWFDAHTDFCAWSGGRWHDHKQVLRRIAGMGHVGRILQVGHRGITYFDESARSDKMTVLSATAARSAPLESVLATLPEGEPVYISIDVDAIDPRLAPGTGHPVPGGVRGELIEQMARFIASRRRVVGLDVMEVNPLLDHRDTTSALAARLLAGIAPHLAPFPPSE</sequence>
<proteinExistence type="inferred from homology"/>
<dbReference type="Proteomes" id="UP000000488">
    <property type="component" value="Chromosome"/>
</dbReference>
<dbReference type="AlphaFoldDB" id="F8CIW6"/>
<dbReference type="Gene3D" id="3.40.800.10">
    <property type="entry name" value="Ureohydrolase domain"/>
    <property type="match status" value="1"/>
</dbReference>
<evidence type="ECO:0000256" key="2">
    <source>
        <dbReference type="ARBA" id="ARBA00022723"/>
    </source>
</evidence>
<dbReference type="eggNOG" id="COG0010">
    <property type="taxonomic scope" value="Bacteria"/>
</dbReference>
<evidence type="ECO:0000256" key="3">
    <source>
        <dbReference type="ARBA" id="ARBA00022801"/>
    </source>
</evidence>
<dbReference type="KEGG" id="mfu:LILAB_28400"/>
<dbReference type="STRING" id="483219.LILAB_28400"/>
<dbReference type="SUPFAM" id="SSF52768">
    <property type="entry name" value="Arginase/deacetylase"/>
    <property type="match status" value="1"/>
</dbReference>
<dbReference type="HOGENOM" id="CLU_039478_0_2_7"/>
<dbReference type="EMBL" id="CP002830">
    <property type="protein sequence ID" value="AEI67565.1"/>
    <property type="molecule type" value="Genomic_DNA"/>
</dbReference>
<evidence type="ECO:0000256" key="1">
    <source>
        <dbReference type="ARBA" id="ARBA00009227"/>
    </source>
</evidence>
<dbReference type="GO" id="GO:0046872">
    <property type="term" value="F:metal ion binding"/>
    <property type="evidence" value="ECO:0007669"/>
    <property type="project" value="UniProtKB-KW"/>
</dbReference>